<dbReference type="EMBL" id="JAPTSV010000007">
    <property type="protein sequence ID" value="KAJ1525710.1"/>
    <property type="molecule type" value="Genomic_DNA"/>
</dbReference>
<dbReference type="InterPro" id="IPR050281">
    <property type="entry name" value="Flavin_monoamine_oxidase"/>
</dbReference>
<dbReference type="SUPFAM" id="SSF51905">
    <property type="entry name" value="FAD/NAD(P)-binding domain"/>
    <property type="match status" value="1"/>
</dbReference>
<dbReference type="SUPFAM" id="SSF54373">
    <property type="entry name" value="FAD-linked reductases, C-terminal domain"/>
    <property type="match status" value="1"/>
</dbReference>
<organism evidence="2 3">
    <name type="scientific">Megalurothrips usitatus</name>
    <name type="common">bean blossom thrips</name>
    <dbReference type="NCBI Taxonomy" id="439358"/>
    <lineage>
        <taxon>Eukaryota</taxon>
        <taxon>Metazoa</taxon>
        <taxon>Ecdysozoa</taxon>
        <taxon>Arthropoda</taxon>
        <taxon>Hexapoda</taxon>
        <taxon>Insecta</taxon>
        <taxon>Pterygota</taxon>
        <taxon>Neoptera</taxon>
        <taxon>Paraneoptera</taxon>
        <taxon>Thysanoptera</taxon>
        <taxon>Terebrantia</taxon>
        <taxon>Thripoidea</taxon>
        <taxon>Thripidae</taxon>
        <taxon>Megalurothrips</taxon>
    </lineage>
</organism>
<dbReference type="GO" id="GO:0046592">
    <property type="term" value="F:polyamine oxidase activity"/>
    <property type="evidence" value="ECO:0007669"/>
    <property type="project" value="TreeGrafter"/>
</dbReference>
<evidence type="ECO:0000313" key="3">
    <source>
        <dbReference type="Proteomes" id="UP001075354"/>
    </source>
</evidence>
<dbReference type="Gene3D" id="3.90.660.10">
    <property type="match status" value="1"/>
</dbReference>
<name>A0AAV7XJI8_9NEOP</name>
<feature type="domain" description="Amine oxidase" evidence="1">
    <location>
        <begin position="57"/>
        <end position="518"/>
    </location>
</feature>
<dbReference type="PANTHER" id="PTHR10742">
    <property type="entry name" value="FLAVIN MONOAMINE OXIDASE"/>
    <property type="match status" value="1"/>
</dbReference>
<gene>
    <name evidence="2" type="ORF">ONE63_008921</name>
</gene>
<protein>
    <recommendedName>
        <fullName evidence="1">Amine oxidase domain-containing protein</fullName>
    </recommendedName>
</protein>
<evidence type="ECO:0000313" key="2">
    <source>
        <dbReference type="EMBL" id="KAJ1525710.1"/>
    </source>
</evidence>
<dbReference type="PANTHER" id="PTHR10742:SF416">
    <property type="entry name" value="SPERMINE OXIDASE"/>
    <property type="match status" value="1"/>
</dbReference>
<dbReference type="Gene3D" id="3.50.50.60">
    <property type="entry name" value="FAD/NAD(P)-binding domain"/>
    <property type="match status" value="1"/>
</dbReference>
<proteinExistence type="predicted"/>
<accession>A0AAV7XJI8</accession>
<dbReference type="AlphaFoldDB" id="A0AAV7XJI8"/>
<dbReference type="InterPro" id="IPR036188">
    <property type="entry name" value="FAD/NAD-bd_sf"/>
</dbReference>
<reference evidence="2" key="1">
    <citation type="submission" date="2022-12" db="EMBL/GenBank/DDBJ databases">
        <title>Chromosome-level genome assembly of the bean flower thrips Megalurothrips usitatus.</title>
        <authorList>
            <person name="Ma L."/>
            <person name="Liu Q."/>
            <person name="Li H."/>
            <person name="Cai W."/>
        </authorList>
    </citation>
    <scope>NUCLEOTIDE SEQUENCE</scope>
    <source>
        <strain evidence="2">Cailab_2022a</strain>
    </source>
</reference>
<comment type="caution">
    <text evidence="2">The sequence shown here is derived from an EMBL/GenBank/DDBJ whole genome shotgun (WGS) entry which is preliminary data.</text>
</comment>
<dbReference type="Pfam" id="PF01593">
    <property type="entry name" value="Amino_oxidase"/>
    <property type="match status" value="1"/>
</dbReference>
<dbReference type="InterPro" id="IPR002937">
    <property type="entry name" value="Amino_oxidase"/>
</dbReference>
<keyword evidence="3" id="KW-1185">Reference proteome</keyword>
<sequence>MFNEHTRHNRYFKMVHGALETGWREANRIFNDVRTSPFGWPARKPQKCTVVIVGAGMAGLGAARELMAAGITDIVILEAQGRAGGRVCTLPLDKGHIELGAQWIHGEDNPIYRVALKQNLLSNTTSVEGLGPYLKTDGTELCSSLVAHVSHKISCILEDCEEFADSSEKYPSSVGQYLQDRFEEYLETCNDAPEERTLKWDIFRWHLRFQEIDNSCSDLNTLSAKDWGKYKFTGGEDCINLLSGYSSVIDALTQDLPDKVFYFNTPVKTISWKKSLSSIGCDEDASQYPVSVTCGDGSVISASHVVVTCSIGYLKSHHKTMFDPSLPPSLTSVIDALGFGVVDKVFLFYDEPWWGEERQAFQIVRSLSDETDKNYQSDWWLHDFTGFDVLSHNPAILLAWVGGEGAAHMEQLNEDDVAQHCTNLLQKCVKKIDVPLPKEIKRSSWFKNPYVKGGYSHTTSACDKLGCGPTDLTVPVVCEIENSGKHPVILLAGEAAHESHFSTTHGAFESGQSQARVLVAYQKQIKSKCKPVNE</sequence>
<dbReference type="Proteomes" id="UP001075354">
    <property type="component" value="Chromosome 7"/>
</dbReference>
<evidence type="ECO:0000259" key="1">
    <source>
        <dbReference type="Pfam" id="PF01593"/>
    </source>
</evidence>